<dbReference type="Proteomes" id="UP000198752">
    <property type="component" value="Unassembled WGS sequence"/>
</dbReference>
<dbReference type="EMBL" id="FOOY01000027">
    <property type="protein sequence ID" value="SFG88832.1"/>
    <property type="molecule type" value="Genomic_DNA"/>
</dbReference>
<dbReference type="RefSeq" id="WP_177184824.1">
    <property type="nucleotide sequence ID" value="NZ_FOOY01000027.1"/>
</dbReference>
<sequence>MIRWIERIGRMFFGSRDKEGKPIKSTKGTLAKLVTLALIGMVLLAANHFFSGSQNAQKPTAQQVFNNKDSKDLSEIKSGAAQSSMTSIEKYESYVNQNLKDILEQIRGVSDVSVMVTFASTEKKIYQNNTKTQDNQSNETDQKGGKREVNERNEDTEVVMIDQNGNKVPVVIGKEQPTVRGVIVVARGADQPTTKVQIMDAVATVLDIPTYKVKVLEKNE</sequence>
<organism evidence="2 3">
    <name type="scientific">Sporolactobacillus nakayamae</name>
    <dbReference type="NCBI Taxonomy" id="269670"/>
    <lineage>
        <taxon>Bacteria</taxon>
        <taxon>Bacillati</taxon>
        <taxon>Bacillota</taxon>
        <taxon>Bacilli</taxon>
        <taxon>Bacillales</taxon>
        <taxon>Sporolactobacillaceae</taxon>
        <taxon>Sporolactobacillus</taxon>
    </lineage>
</organism>
<reference evidence="3" key="1">
    <citation type="submission" date="2016-10" db="EMBL/GenBank/DDBJ databases">
        <authorList>
            <person name="Varghese N."/>
            <person name="Submissions S."/>
        </authorList>
    </citation>
    <scope>NUCLEOTIDE SEQUENCE [LARGE SCALE GENOMIC DNA]</scope>
    <source>
        <strain evidence="3">ATCC 700379</strain>
    </source>
</reference>
<dbReference type="InterPro" id="IPR014195">
    <property type="entry name" value="Spore_III_AG"/>
</dbReference>
<evidence type="ECO:0000256" key="1">
    <source>
        <dbReference type="SAM" id="MobiDB-lite"/>
    </source>
</evidence>
<dbReference type="STRING" id="269670.SAMN02982927_03106"/>
<feature type="region of interest" description="Disordered" evidence="1">
    <location>
        <begin position="128"/>
        <end position="154"/>
    </location>
</feature>
<dbReference type="NCBIfam" id="TIGR02830">
    <property type="entry name" value="spore_III_AG"/>
    <property type="match status" value="1"/>
</dbReference>
<feature type="compositionally biased region" description="Polar residues" evidence="1">
    <location>
        <begin position="128"/>
        <end position="139"/>
    </location>
</feature>
<proteinExistence type="predicted"/>
<gene>
    <name evidence="2" type="ORF">SAMN02982927_03106</name>
</gene>
<evidence type="ECO:0000313" key="3">
    <source>
        <dbReference type="Proteomes" id="UP000198752"/>
    </source>
</evidence>
<dbReference type="AlphaFoldDB" id="A0A1I2VI18"/>
<protein>
    <submittedName>
        <fullName evidence="2">Stage III sporulation protein AG</fullName>
    </submittedName>
</protein>
<feature type="compositionally biased region" description="Basic and acidic residues" evidence="1">
    <location>
        <begin position="140"/>
        <end position="154"/>
    </location>
</feature>
<accession>A0A1I2VI18</accession>
<name>A0A1I2VI18_9BACL</name>
<keyword evidence="3" id="KW-1185">Reference proteome</keyword>
<evidence type="ECO:0000313" key="2">
    <source>
        <dbReference type="EMBL" id="SFG88832.1"/>
    </source>
</evidence>